<evidence type="ECO:0000256" key="1">
    <source>
        <dbReference type="SAM" id="MobiDB-lite"/>
    </source>
</evidence>
<reference evidence="2 3" key="1">
    <citation type="submission" date="2015-12" db="EMBL/GenBank/DDBJ databases">
        <authorList>
            <person name="Kim M.K."/>
            <person name="Srinivasan S."/>
            <person name="Lee J.-J."/>
            <person name="Kim K."/>
        </authorList>
    </citation>
    <scope>NUCLEOTIDE SEQUENCE [LARGE SCALE GENOMIC DNA]</scope>
    <source>
        <strain evidence="2 3">BM2</strain>
    </source>
</reference>
<name>A0ABM5X6G8_9DEIO</name>
<accession>A0ABM5X6G8</accession>
<evidence type="ECO:0000313" key="3">
    <source>
        <dbReference type="Proteomes" id="UP000060071"/>
    </source>
</evidence>
<evidence type="ECO:0000313" key="2">
    <source>
        <dbReference type="EMBL" id="ALW89236.1"/>
    </source>
</evidence>
<feature type="compositionally biased region" description="Basic and acidic residues" evidence="1">
    <location>
        <begin position="7"/>
        <end position="28"/>
    </location>
</feature>
<feature type="region of interest" description="Disordered" evidence="1">
    <location>
        <begin position="1"/>
        <end position="28"/>
    </location>
</feature>
<proteinExistence type="predicted"/>
<keyword evidence="3" id="KW-1185">Reference proteome</keyword>
<dbReference type="EMBL" id="CP013910">
    <property type="protein sequence ID" value="ALW89236.1"/>
    <property type="molecule type" value="Genomic_DNA"/>
</dbReference>
<dbReference type="Proteomes" id="UP000060071">
    <property type="component" value="Chromosome"/>
</dbReference>
<protein>
    <recommendedName>
        <fullName evidence="4">DUF2726 domain-containing protein</fullName>
    </recommendedName>
</protein>
<sequence length="146" mass="16243">MPLHFLKRGEVERPGAKAPRTERSRQEDRFEQQLRLALQDQPVEVRGPTILRDVLAFEVLPARPQGTLAQKAQVKVDYVLVNPRTQTPFAGIILSSRSYGRDRRRPPTPATEAAGAQRAIVTVLHLNPAQLADAPAIQVALKPYLP</sequence>
<evidence type="ECO:0008006" key="4">
    <source>
        <dbReference type="Google" id="ProtNLM"/>
    </source>
</evidence>
<dbReference type="RefSeq" id="WP_062158546.1">
    <property type="nucleotide sequence ID" value="NZ_CP013910.1"/>
</dbReference>
<organism evidence="2 3">
    <name type="scientific">Deinococcus actinosclerus</name>
    <dbReference type="NCBI Taxonomy" id="1768108"/>
    <lineage>
        <taxon>Bacteria</taxon>
        <taxon>Thermotogati</taxon>
        <taxon>Deinococcota</taxon>
        <taxon>Deinococci</taxon>
        <taxon>Deinococcales</taxon>
        <taxon>Deinococcaceae</taxon>
        <taxon>Deinococcus</taxon>
    </lineage>
</organism>
<gene>
    <name evidence="2" type="ORF">AUC44_10260</name>
</gene>